<dbReference type="Gene3D" id="3.40.50.1820">
    <property type="entry name" value="alpha/beta hydrolase"/>
    <property type="match status" value="1"/>
</dbReference>
<evidence type="ECO:0000256" key="3">
    <source>
        <dbReference type="ARBA" id="ARBA00022729"/>
    </source>
</evidence>
<dbReference type="SUPFAM" id="SSF53474">
    <property type="entry name" value="alpha/beta-Hydrolases"/>
    <property type="match status" value="1"/>
</dbReference>
<keyword evidence="4" id="KW-0378">Hydrolase</keyword>
<feature type="chain" id="PRO_5043631070" description="palmitoyl-CoA hydrolase" evidence="10">
    <location>
        <begin position="19"/>
        <end position="276"/>
    </location>
</feature>
<dbReference type="Proteomes" id="UP001162162">
    <property type="component" value="Unassembled WGS sequence"/>
</dbReference>
<keyword evidence="3 10" id="KW-0732">Signal</keyword>
<evidence type="ECO:0000256" key="4">
    <source>
        <dbReference type="ARBA" id="ARBA00022801"/>
    </source>
</evidence>
<comment type="function">
    <text evidence="9">Catalyzes the cleavage of thioester bonds from S-palmitoyl-CoA or S-palmitoyl-N-acetylcysteamine (unbranched structures) but does not have activity against palmitoylcysteine or palmitoylated proteins, branched structures or bulky head groups. Conversely, hydrolyzes both long and short chain fatty acyl-CoA substrate.</text>
</comment>
<dbReference type="PANTHER" id="PTHR11247:SF27">
    <property type="entry name" value="LYSOSOMAL THIOESTERASE PPT2"/>
    <property type="match status" value="1"/>
</dbReference>
<dbReference type="GO" id="GO:0016790">
    <property type="term" value="F:thiolester hydrolase activity"/>
    <property type="evidence" value="ECO:0007669"/>
    <property type="project" value="UniProtKB-ARBA"/>
</dbReference>
<protein>
    <recommendedName>
        <fullName evidence="7">palmitoyl-CoA hydrolase</fullName>
        <ecNumber evidence="7">3.1.2.2</ecNumber>
    </recommendedName>
</protein>
<dbReference type="EMBL" id="JAPWTK010000160">
    <property type="protein sequence ID" value="KAJ8947469.1"/>
    <property type="molecule type" value="Genomic_DNA"/>
</dbReference>
<dbReference type="InterPro" id="IPR029058">
    <property type="entry name" value="AB_hydrolase_fold"/>
</dbReference>
<dbReference type="PANTHER" id="PTHR11247">
    <property type="entry name" value="PALMITOYL-PROTEIN THIOESTERASE/DOLICHYLDIPHOSPHATASE 1"/>
    <property type="match status" value="1"/>
</dbReference>
<feature type="signal peptide" evidence="10">
    <location>
        <begin position="1"/>
        <end position="18"/>
    </location>
</feature>
<comment type="similarity">
    <text evidence="2">Belongs to the palmitoyl-protein thioesterase family.</text>
</comment>
<dbReference type="GO" id="GO:0005764">
    <property type="term" value="C:lysosome"/>
    <property type="evidence" value="ECO:0007669"/>
    <property type="project" value="UniProtKB-SubCell"/>
</dbReference>
<evidence type="ECO:0000256" key="6">
    <source>
        <dbReference type="ARBA" id="ARBA00023228"/>
    </source>
</evidence>
<accession>A0AAV8Y9B5</accession>
<evidence type="ECO:0000313" key="12">
    <source>
        <dbReference type="Proteomes" id="UP001162162"/>
    </source>
</evidence>
<dbReference type="FunFam" id="3.40.50.1820:FF:000037">
    <property type="entry name" value="Lysosomal thioesterase PPT2 homolog"/>
    <property type="match status" value="1"/>
</dbReference>
<sequence>MKCSILIIILNYLSHALTYKPVILLHGILTGYESMELIKSRIEEKHPGTVVYNIEQFEGWSSLENMWYQVSEIGKEIKNITDKYSHGVNFIGYSQGALLARTLLQANPDHNIHRFISLSGPQAGQYGTQFLHFYFPGLALKTAFELFYSRVGQHTSVGNYWNDPYHKELYFNYSQYLPYVNNEIKSNRSQHDFKNSLTKLDLLVLIGGPDDNVITPWQSSLFGYFDENGTVINFMNRNIYKDDTIGLKTLNKKGKLKVLTVSWSQPFYVAYKYVCL</sequence>
<comment type="caution">
    <text evidence="11">The sequence shown here is derived from an EMBL/GenBank/DDBJ whole genome shotgun (WGS) entry which is preliminary data.</text>
</comment>
<gene>
    <name evidence="11" type="ORF">NQ318_009772</name>
</gene>
<dbReference type="Pfam" id="PF02089">
    <property type="entry name" value="Palm_thioest"/>
    <property type="match status" value="1"/>
</dbReference>
<dbReference type="EC" id="3.1.2.2" evidence="7"/>
<proteinExistence type="inferred from homology"/>
<evidence type="ECO:0000256" key="10">
    <source>
        <dbReference type="SAM" id="SignalP"/>
    </source>
</evidence>
<evidence type="ECO:0000256" key="7">
    <source>
        <dbReference type="ARBA" id="ARBA00038848"/>
    </source>
</evidence>
<name>A0AAV8Y9B5_9CUCU</name>
<evidence type="ECO:0000256" key="8">
    <source>
        <dbReference type="ARBA" id="ARBA00093223"/>
    </source>
</evidence>
<organism evidence="11 12">
    <name type="scientific">Aromia moschata</name>
    <dbReference type="NCBI Taxonomy" id="1265417"/>
    <lineage>
        <taxon>Eukaryota</taxon>
        <taxon>Metazoa</taxon>
        <taxon>Ecdysozoa</taxon>
        <taxon>Arthropoda</taxon>
        <taxon>Hexapoda</taxon>
        <taxon>Insecta</taxon>
        <taxon>Pterygota</taxon>
        <taxon>Neoptera</taxon>
        <taxon>Endopterygota</taxon>
        <taxon>Coleoptera</taxon>
        <taxon>Polyphaga</taxon>
        <taxon>Cucujiformia</taxon>
        <taxon>Chrysomeloidea</taxon>
        <taxon>Cerambycidae</taxon>
        <taxon>Cerambycinae</taxon>
        <taxon>Callichromatini</taxon>
        <taxon>Aromia</taxon>
    </lineage>
</organism>
<evidence type="ECO:0000256" key="2">
    <source>
        <dbReference type="ARBA" id="ARBA00010758"/>
    </source>
</evidence>
<dbReference type="GO" id="GO:0098599">
    <property type="term" value="F:palmitoyl hydrolase activity"/>
    <property type="evidence" value="ECO:0007669"/>
    <property type="project" value="UniProtKB-ARBA"/>
</dbReference>
<dbReference type="AlphaFoldDB" id="A0AAV8Y9B5"/>
<keyword evidence="12" id="KW-1185">Reference proteome</keyword>
<evidence type="ECO:0000256" key="1">
    <source>
        <dbReference type="ARBA" id="ARBA00004371"/>
    </source>
</evidence>
<keyword evidence="5" id="KW-0325">Glycoprotein</keyword>
<keyword evidence="6" id="KW-0458">Lysosome</keyword>
<evidence type="ECO:0000256" key="5">
    <source>
        <dbReference type="ARBA" id="ARBA00023180"/>
    </source>
</evidence>
<evidence type="ECO:0000256" key="9">
    <source>
        <dbReference type="ARBA" id="ARBA00093353"/>
    </source>
</evidence>
<comment type="catalytic activity">
    <reaction evidence="8">
        <text>S-hexadecanoyl-N-acetylcysteamine + H2O = N-acetylcysteamine + hexadecanoate + H(+)</text>
        <dbReference type="Rhea" id="RHEA:84099"/>
        <dbReference type="ChEBI" id="CHEBI:7896"/>
        <dbReference type="ChEBI" id="CHEBI:15377"/>
        <dbReference type="ChEBI" id="CHEBI:15378"/>
        <dbReference type="ChEBI" id="CHEBI:74410"/>
        <dbReference type="ChEBI" id="CHEBI:233601"/>
    </reaction>
</comment>
<evidence type="ECO:0000313" key="11">
    <source>
        <dbReference type="EMBL" id="KAJ8947469.1"/>
    </source>
</evidence>
<comment type="subcellular location">
    <subcellularLocation>
        <location evidence="1">Lysosome</location>
    </subcellularLocation>
</comment>
<reference evidence="11" key="1">
    <citation type="journal article" date="2023" name="Insect Mol. Biol.">
        <title>Genome sequencing provides insights into the evolution of gene families encoding plant cell wall-degrading enzymes in longhorned beetles.</title>
        <authorList>
            <person name="Shin N.R."/>
            <person name="Okamura Y."/>
            <person name="Kirsch R."/>
            <person name="Pauchet Y."/>
        </authorList>
    </citation>
    <scope>NUCLEOTIDE SEQUENCE</scope>
    <source>
        <strain evidence="11">AMC_N1</strain>
    </source>
</reference>